<dbReference type="CDD" id="cd14498">
    <property type="entry name" value="DSP"/>
    <property type="match status" value="1"/>
</dbReference>
<dbReference type="InterPro" id="IPR000340">
    <property type="entry name" value="Dual-sp_phosphatase_cat-dom"/>
</dbReference>
<dbReference type="SMART" id="SM00195">
    <property type="entry name" value="DSPc"/>
    <property type="match status" value="1"/>
</dbReference>
<dbReference type="PANTHER" id="PTHR45848">
    <property type="entry name" value="DUAL SPECIFICITY PROTEIN PHOSPHATASE 12 FAMILY MEMBER"/>
    <property type="match status" value="1"/>
</dbReference>
<dbReference type="GO" id="GO:0008138">
    <property type="term" value="F:protein tyrosine/serine/threonine phosphatase activity"/>
    <property type="evidence" value="ECO:0007669"/>
    <property type="project" value="InterPro"/>
</dbReference>
<dbReference type="InterPro" id="IPR016278">
    <property type="entry name" value="DUSP12"/>
</dbReference>
<protein>
    <recommendedName>
        <fullName evidence="2">protein-tyrosine-phosphatase</fullName>
        <ecNumber evidence="2">3.1.3.48</ecNumber>
    </recommendedName>
</protein>
<dbReference type="Proteomes" id="UP000320475">
    <property type="component" value="Unassembled WGS sequence"/>
</dbReference>
<evidence type="ECO:0000313" key="8">
    <source>
        <dbReference type="EMBL" id="TPX43009.1"/>
    </source>
</evidence>
<dbReference type="PROSITE" id="PS50056">
    <property type="entry name" value="TYR_PHOSPHATASE_2"/>
    <property type="match status" value="1"/>
</dbReference>
<keyword evidence="3" id="KW-0378">Hydrolase</keyword>
<dbReference type="GO" id="GO:0004725">
    <property type="term" value="F:protein tyrosine phosphatase activity"/>
    <property type="evidence" value="ECO:0007669"/>
    <property type="project" value="UniProtKB-EC"/>
</dbReference>
<keyword evidence="4" id="KW-0904">Protein phosphatase</keyword>
<dbReference type="Pfam" id="PF00782">
    <property type="entry name" value="DSPc"/>
    <property type="match status" value="1"/>
</dbReference>
<evidence type="ECO:0000313" key="9">
    <source>
        <dbReference type="Proteomes" id="UP000320475"/>
    </source>
</evidence>
<dbReference type="InterPro" id="IPR000387">
    <property type="entry name" value="Tyr_Pase_dom"/>
</dbReference>
<evidence type="ECO:0000256" key="4">
    <source>
        <dbReference type="ARBA" id="ARBA00022912"/>
    </source>
</evidence>
<evidence type="ECO:0000256" key="1">
    <source>
        <dbReference type="ARBA" id="ARBA00008601"/>
    </source>
</evidence>
<comment type="caution">
    <text evidence="8">The sequence shown here is derived from an EMBL/GenBank/DDBJ whole genome shotgun (WGS) entry which is preliminary data.</text>
</comment>
<dbReference type="PROSITE" id="PS50054">
    <property type="entry name" value="TYR_PHOSPHATASE_DUAL"/>
    <property type="match status" value="1"/>
</dbReference>
<dbReference type="PIRSF" id="PIRSF000941">
    <property type="entry name" value="DUSP12"/>
    <property type="match status" value="1"/>
</dbReference>
<dbReference type="SUPFAM" id="SSF52799">
    <property type="entry name" value="(Phosphotyrosine protein) phosphatases II"/>
    <property type="match status" value="1"/>
</dbReference>
<sequence>MPPATQDDIDLVETNLYLSSWAPTRNKSLLQKHGITHIVSVLDDDNDPPFPNDFTYHLIRIHDTPTANILAHFASAHAFIADAHARAGRVLVHCCAGISRAPTIVLAHLMQTHDTDPTSALHIVQRARPVAPNEGFMAQLRLWRECQYTLDARAARRFAMELAARRMRDLGAAARADVLLAPDPALLPAAPRTVVRCRKCRRVLVTRDDIVAHVRGPGPVSFTKGMKNDTDLVRVHSTVPQCSLVFVEAMEWIRGVRDGGIEGVVVCPGQKCGAKLGSWNWAGNSCSCGAWVVPSFGLHLSKVDILNAAV</sequence>
<evidence type="ECO:0000256" key="2">
    <source>
        <dbReference type="ARBA" id="ARBA00013064"/>
    </source>
</evidence>
<dbReference type="EC" id="3.1.3.48" evidence="2"/>
<dbReference type="EMBL" id="QEAM01000243">
    <property type="protein sequence ID" value="TPX43009.1"/>
    <property type="molecule type" value="Genomic_DNA"/>
</dbReference>
<dbReference type="VEuPathDB" id="FungiDB:SeMB42_g03255"/>
<comment type="similarity">
    <text evidence="1">Belongs to the protein-tyrosine phosphatase family. Non-receptor class dual specificity subfamily.</text>
</comment>
<reference evidence="8 9" key="1">
    <citation type="journal article" date="2019" name="Sci. Rep.">
        <title>Comparative genomics of chytrid fungi reveal insights into the obligate biotrophic and pathogenic lifestyle of Synchytrium endobioticum.</title>
        <authorList>
            <person name="van de Vossenberg B.T.L.H."/>
            <person name="Warris S."/>
            <person name="Nguyen H.D.T."/>
            <person name="van Gent-Pelzer M.P.E."/>
            <person name="Joly D.L."/>
            <person name="van de Geest H.C."/>
            <person name="Bonants P.J.M."/>
            <person name="Smith D.S."/>
            <person name="Levesque C.A."/>
            <person name="van der Lee T.A.J."/>
        </authorList>
    </citation>
    <scope>NUCLEOTIDE SEQUENCE [LARGE SCALE GENOMIC DNA]</scope>
    <source>
        <strain evidence="8 9">LEV6574</strain>
    </source>
</reference>
<feature type="domain" description="Tyrosine specific protein phosphatases" evidence="7">
    <location>
        <begin position="71"/>
        <end position="129"/>
    </location>
</feature>
<dbReference type="AlphaFoldDB" id="A0A507CV12"/>
<feature type="active site" description="Phosphocysteine intermediate" evidence="5">
    <location>
        <position position="94"/>
    </location>
</feature>
<dbReference type="OrthoDB" id="2017893at2759"/>
<dbReference type="InterPro" id="IPR020422">
    <property type="entry name" value="TYR_PHOSPHATASE_DUAL_dom"/>
</dbReference>
<dbReference type="PANTHER" id="PTHR45848:SF4">
    <property type="entry name" value="DUAL SPECIFICITY PROTEIN PHOSPHATASE 12"/>
    <property type="match status" value="1"/>
</dbReference>
<evidence type="ECO:0000259" key="6">
    <source>
        <dbReference type="PROSITE" id="PS50054"/>
    </source>
</evidence>
<evidence type="ECO:0000259" key="7">
    <source>
        <dbReference type="PROSITE" id="PS50056"/>
    </source>
</evidence>
<dbReference type="InterPro" id="IPR029021">
    <property type="entry name" value="Prot-tyrosine_phosphatase-like"/>
</dbReference>
<proteinExistence type="inferred from homology"/>
<organism evidence="8 9">
    <name type="scientific">Synchytrium endobioticum</name>
    <dbReference type="NCBI Taxonomy" id="286115"/>
    <lineage>
        <taxon>Eukaryota</taxon>
        <taxon>Fungi</taxon>
        <taxon>Fungi incertae sedis</taxon>
        <taxon>Chytridiomycota</taxon>
        <taxon>Chytridiomycota incertae sedis</taxon>
        <taxon>Chytridiomycetes</taxon>
        <taxon>Synchytriales</taxon>
        <taxon>Synchytriaceae</taxon>
        <taxon>Synchytrium</taxon>
    </lineage>
</organism>
<accession>A0A507CV12</accession>
<gene>
    <name evidence="8" type="ORF">SeLEV6574_g05289</name>
</gene>
<name>A0A507CV12_9FUNG</name>
<dbReference type="GO" id="GO:0005634">
    <property type="term" value="C:nucleus"/>
    <property type="evidence" value="ECO:0007669"/>
    <property type="project" value="TreeGrafter"/>
</dbReference>
<evidence type="ECO:0000256" key="3">
    <source>
        <dbReference type="ARBA" id="ARBA00022801"/>
    </source>
</evidence>
<dbReference type="Gene3D" id="3.90.190.10">
    <property type="entry name" value="Protein tyrosine phosphatase superfamily"/>
    <property type="match status" value="1"/>
</dbReference>
<feature type="domain" description="Tyrosine-protein phosphatase" evidence="6">
    <location>
        <begin position="8"/>
        <end position="149"/>
    </location>
</feature>
<evidence type="ECO:0000256" key="5">
    <source>
        <dbReference type="PIRSR" id="PIRSR000941-50"/>
    </source>
</evidence>